<name>A0A8I6RER6_CIMLE</name>
<protein>
    <submittedName>
        <fullName evidence="2">Uncharacterized protein</fullName>
    </submittedName>
</protein>
<dbReference type="RefSeq" id="XP_014242434.1">
    <property type="nucleotide sequence ID" value="XM_014386948.2"/>
</dbReference>
<evidence type="ECO:0000313" key="3">
    <source>
        <dbReference type="Proteomes" id="UP000494040"/>
    </source>
</evidence>
<feature type="compositionally biased region" description="Polar residues" evidence="1">
    <location>
        <begin position="188"/>
        <end position="198"/>
    </location>
</feature>
<feature type="region of interest" description="Disordered" evidence="1">
    <location>
        <begin position="188"/>
        <end position="214"/>
    </location>
</feature>
<accession>A0A8I6RER6</accession>
<proteinExistence type="predicted"/>
<dbReference type="KEGG" id="clec:106662710"/>
<evidence type="ECO:0000313" key="2">
    <source>
        <dbReference type="EnsemblMetazoa" id="XP_014242434.1"/>
    </source>
</evidence>
<sequence>MDCFVTTFDSKKLSEMVAGLQALSRRETKKGKYLKRVCDMQRRINLLKARPLVPEELIIDCLADIIQKDLEKSSVQLKTEKFHFSFNPPSLSPVTDNSNTPKITQRSRLFYHSQVLRLEESLKKFIKKIDGNPEEFGSCIFGAFVAVFERQSQCRSEIQEALRNKKVVVEYIGSPSPVQINPRSVLKTNQSGMSSNTWRMDHNYGKSPVRDQQH</sequence>
<keyword evidence="3" id="KW-1185">Reference proteome</keyword>
<organism evidence="2 3">
    <name type="scientific">Cimex lectularius</name>
    <name type="common">Bed bug</name>
    <name type="synonym">Acanthia lectularia</name>
    <dbReference type="NCBI Taxonomy" id="79782"/>
    <lineage>
        <taxon>Eukaryota</taxon>
        <taxon>Metazoa</taxon>
        <taxon>Ecdysozoa</taxon>
        <taxon>Arthropoda</taxon>
        <taxon>Hexapoda</taxon>
        <taxon>Insecta</taxon>
        <taxon>Pterygota</taxon>
        <taxon>Neoptera</taxon>
        <taxon>Paraneoptera</taxon>
        <taxon>Hemiptera</taxon>
        <taxon>Heteroptera</taxon>
        <taxon>Panheteroptera</taxon>
        <taxon>Cimicomorpha</taxon>
        <taxon>Cimicidae</taxon>
        <taxon>Cimex</taxon>
    </lineage>
</organism>
<dbReference type="Proteomes" id="UP000494040">
    <property type="component" value="Unassembled WGS sequence"/>
</dbReference>
<dbReference type="GeneID" id="106662710"/>
<evidence type="ECO:0000256" key="1">
    <source>
        <dbReference type="SAM" id="MobiDB-lite"/>
    </source>
</evidence>
<dbReference type="AlphaFoldDB" id="A0A8I6RER6"/>
<dbReference type="EnsemblMetazoa" id="XM_014386948.2">
    <property type="protein sequence ID" value="XP_014242434.1"/>
    <property type="gene ID" value="LOC106662710"/>
</dbReference>
<feature type="compositionally biased region" description="Basic and acidic residues" evidence="1">
    <location>
        <begin position="199"/>
        <end position="214"/>
    </location>
</feature>
<reference evidence="2" key="1">
    <citation type="submission" date="2022-01" db="UniProtKB">
        <authorList>
            <consortium name="EnsemblMetazoa"/>
        </authorList>
    </citation>
    <scope>IDENTIFICATION</scope>
</reference>